<dbReference type="EnsemblMetazoa" id="Aqu2.1.20942_001">
    <property type="protein sequence ID" value="Aqu2.1.20942_001"/>
    <property type="gene ID" value="Aqu2.1.20942"/>
</dbReference>
<dbReference type="SUPFAM" id="SSF51126">
    <property type="entry name" value="Pectin lyase-like"/>
    <property type="match status" value="1"/>
</dbReference>
<sequence>MSHLLVVVLLFFSSFCSVSSHQYYVSDDCSSVTHTLCHFFSEYAGDMSRYNNSIFYFIGTSDINDDVNMTAVRNVTLHGLDQACLISSRSDRRSILIYNSSHVVFSNMSIYNLGVIAQSSNNITITNTLFNGTKAIMTWISIKLNNAFDVKVSSLVFIYYDVVITYEPLAVCSTELPHYSLILANVTSLTHNYFSLYIHHGTS</sequence>
<feature type="chain" id="PRO_5012191808" description="Right handed beta helix domain-containing protein" evidence="1">
    <location>
        <begin position="21"/>
        <end position="203"/>
    </location>
</feature>
<keyword evidence="1" id="KW-0732">Signal</keyword>
<dbReference type="InterPro" id="IPR011050">
    <property type="entry name" value="Pectin_lyase_fold/virulence"/>
</dbReference>
<reference evidence="2" key="1">
    <citation type="submission" date="2017-05" db="UniProtKB">
        <authorList>
            <consortium name="EnsemblMetazoa"/>
        </authorList>
    </citation>
    <scope>IDENTIFICATION</scope>
</reference>
<organism evidence="2">
    <name type="scientific">Amphimedon queenslandica</name>
    <name type="common">Sponge</name>
    <dbReference type="NCBI Taxonomy" id="400682"/>
    <lineage>
        <taxon>Eukaryota</taxon>
        <taxon>Metazoa</taxon>
        <taxon>Porifera</taxon>
        <taxon>Demospongiae</taxon>
        <taxon>Heteroscleromorpha</taxon>
        <taxon>Haplosclerida</taxon>
        <taxon>Niphatidae</taxon>
        <taxon>Amphimedon</taxon>
    </lineage>
</organism>
<protein>
    <recommendedName>
        <fullName evidence="3">Right handed beta helix domain-containing protein</fullName>
    </recommendedName>
</protein>
<evidence type="ECO:0008006" key="3">
    <source>
        <dbReference type="Google" id="ProtNLM"/>
    </source>
</evidence>
<feature type="signal peptide" evidence="1">
    <location>
        <begin position="1"/>
        <end position="20"/>
    </location>
</feature>
<accession>A0A1X7TZT5</accession>
<dbReference type="AlphaFoldDB" id="A0A1X7TZT5"/>
<name>A0A1X7TZT5_AMPQE</name>
<evidence type="ECO:0000313" key="2">
    <source>
        <dbReference type="EnsemblMetazoa" id="Aqu2.1.20942_001"/>
    </source>
</evidence>
<dbReference type="InParanoid" id="A0A1X7TZT5"/>
<proteinExistence type="predicted"/>
<evidence type="ECO:0000256" key="1">
    <source>
        <dbReference type="SAM" id="SignalP"/>
    </source>
</evidence>